<organism evidence="11 12">
    <name type="scientific">Sphaeramia orbicularis</name>
    <name type="common">orbiculate cardinalfish</name>
    <dbReference type="NCBI Taxonomy" id="375764"/>
    <lineage>
        <taxon>Eukaryota</taxon>
        <taxon>Metazoa</taxon>
        <taxon>Chordata</taxon>
        <taxon>Craniata</taxon>
        <taxon>Vertebrata</taxon>
        <taxon>Euteleostomi</taxon>
        <taxon>Actinopterygii</taxon>
        <taxon>Neopterygii</taxon>
        <taxon>Teleostei</taxon>
        <taxon>Neoteleostei</taxon>
        <taxon>Acanthomorphata</taxon>
        <taxon>Gobiaria</taxon>
        <taxon>Kurtiformes</taxon>
        <taxon>Apogonoidei</taxon>
        <taxon>Apogonidae</taxon>
        <taxon>Apogoninae</taxon>
        <taxon>Sphaeramia</taxon>
    </lineage>
</organism>
<evidence type="ECO:0000256" key="5">
    <source>
        <dbReference type="ARBA" id="ARBA00023136"/>
    </source>
</evidence>
<dbReference type="InParanoid" id="A0A673B350"/>
<keyword evidence="8" id="KW-0393">Immunoglobulin domain</keyword>
<evidence type="ECO:0000256" key="10">
    <source>
        <dbReference type="SAM" id="SignalP"/>
    </source>
</evidence>
<dbReference type="InterPro" id="IPR013783">
    <property type="entry name" value="Ig-like_fold"/>
</dbReference>
<proteinExistence type="predicted"/>
<keyword evidence="7" id="KW-0325">Glycoprotein</keyword>
<keyword evidence="5 9" id="KW-0472">Membrane</keyword>
<dbReference type="GO" id="GO:0042129">
    <property type="term" value="P:regulation of T cell proliferation"/>
    <property type="evidence" value="ECO:0007669"/>
    <property type="project" value="InterPro"/>
</dbReference>
<feature type="transmembrane region" description="Helical" evidence="9">
    <location>
        <begin position="175"/>
        <end position="196"/>
    </location>
</feature>
<evidence type="ECO:0000256" key="4">
    <source>
        <dbReference type="ARBA" id="ARBA00022989"/>
    </source>
</evidence>
<evidence type="ECO:0000256" key="1">
    <source>
        <dbReference type="ARBA" id="ARBA00004479"/>
    </source>
</evidence>
<evidence type="ECO:0000313" key="12">
    <source>
        <dbReference type="Proteomes" id="UP000472271"/>
    </source>
</evidence>
<evidence type="ECO:0000256" key="7">
    <source>
        <dbReference type="ARBA" id="ARBA00023180"/>
    </source>
</evidence>
<reference evidence="11" key="2">
    <citation type="submission" date="2025-08" db="UniProtKB">
        <authorList>
            <consortium name="Ensembl"/>
        </authorList>
    </citation>
    <scope>IDENTIFICATION</scope>
</reference>
<dbReference type="SUPFAM" id="SSF48726">
    <property type="entry name" value="Immunoglobulin"/>
    <property type="match status" value="1"/>
</dbReference>
<dbReference type="GO" id="GO:0050852">
    <property type="term" value="P:T cell receptor signaling pathway"/>
    <property type="evidence" value="ECO:0007669"/>
    <property type="project" value="TreeGrafter"/>
</dbReference>
<dbReference type="Gene3D" id="2.60.40.10">
    <property type="entry name" value="Immunoglobulins"/>
    <property type="match status" value="1"/>
</dbReference>
<dbReference type="Proteomes" id="UP000472271">
    <property type="component" value="Chromosome 21"/>
</dbReference>
<sequence length="228" mass="25367">MFLTHCVIVLTVLIQPVWSAANVIQPYRVDSTNGTARVQCLIQDDTPSYPYSDPEELRVILLKGLHGNQELCSSILNITEKKEVDTKTKGHVQCTPEVKEGAVEVMVSGLKPTDTDIYRCEIQIFYPPPFLRLTGNGTLIHVLGSSDCSLAERQITHQNDDDDDDDGDGERKVPVSLPVAVLMTLVILVLIVIIYLQTVQCLRGRRETIRQAAIANMFHKVDTAGFSY</sequence>
<feature type="signal peptide" evidence="10">
    <location>
        <begin position="1"/>
        <end position="19"/>
    </location>
</feature>
<dbReference type="OrthoDB" id="9908091at2759"/>
<dbReference type="Ensembl" id="ENSSORT00005036022.1">
    <property type="protein sequence ID" value="ENSSORP00005035092.1"/>
    <property type="gene ID" value="ENSSORG00005016553.1"/>
</dbReference>
<keyword evidence="6" id="KW-1015">Disulfide bond</keyword>
<name>A0A673B350_9TELE</name>
<reference evidence="11" key="1">
    <citation type="submission" date="2019-06" db="EMBL/GenBank/DDBJ databases">
        <authorList>
            <consortium name="Wellcome Sanger Institute Data Sharing"/>
        </authorList>
    </citation>
    <scope>NUCLEOTIDE SEQUENCE [LARGE SCALE GENOMIC DNA]</scope>
</reference>
<dbReference type="PANTHER" id="PTHR11494">
    <property type="entry name" value="CYTOTOXIC T-LYMPHOCYTE PROTEIN"/>
    <property type="match status" value="1"/>
</dbReference>
<comment type="subcellular location">
    <subcellularLocation>
        <location evidence="1">Membrane</location>
        <topology evidence="1">Single-pass type I membrane protein</topology>
    </subcellularLocation>
</comment>
<keyword evidence="3 10" id="KW-0732">Signal</keyword>
<protein>
    <submittedName>
        <fullName evidence="11">Cytotoxic T-lymphocyte protein 4-like</fullName>
    </submittedName>
</protein>
<evidence type="ECO:0000256" key="2">
    <source>
        <dbReference type="ARBA" id="ARBA00022692"/>
    </source>
</evidence>
<evidence type="ECO:0000313" key="11">
    <source>
        <dbReference type="Ensembl" id="ENSSORP00005035092.1"/>
    </source>
</evidence>
<evidence type="ECO:0000256" key="3">
    <source>
        <dbReference type="ARBA" id="ARBA00022729"/>
    </source>
</evidence>
<dbReference type="AlphaFoldDB" id="A0A673B350"/>
<reference evidence="11" key="3">
    <citation type="submission" date="2025-09" db="UniProtKB">
        <authorList>
            <consortium name="Ensembl"/>
        </authorList>
    </citation>
    <scope>IDENTIFICATION</scope>
</reference>
<dbReference type="PANTHER" id="PTHR11494:SF8">
    <property type="entry name" value="CYTOTOXIC T-LYMPHOCYTE PROTEIN 4"/>
    <property type="match status" value="1"/>
</dbReference>
<evidence type="ECO:0000256" key="8">
    <source>
        <dbReference type="ARBA" id="ARBA00023319"/>
    </source>
</evidence>
<accession>A0A673B350</accession>
<keyword evidence="4 9" id="KW-1133">Transmembrane helix</keyword>
<evidence type="ECO:0000256" key="6">
    <source>
        <dbReference type="ARBA" id="ARBA00023157"/>
    </source>
</evidence>
<gene>
    <name evidence="11" type="primary">cd28</name>
</gene>
<feature type="chain" id="PRO_5025558014" evidence="10">
    <location>
        <begin position="20"/>
        <end position="228"/>
    </location>
</feature>
<keyword evidence="12" id="KW-1185">Reference proteome</keyword>
<dbReference type="InterPro" id="IPR036179">
    <property type="entry name" value="Ig-like_dom_sf"/>
</dbReference>
<dbReference type="InterPro" id="IPR040216">
    <property type="entry name" value="CTLA4/CD28"/>
</dbReference>
<evidence type="ECO:0000256" key="9">
    <source>
        <dbReference type="SAM" id="Phobius"/>
    </source>
</evidence>
<dbReference type="GO" id="GO:0009897">
    <property type="term" value="C:external side of plasma membrane"/>
    <property type="evidence" value="ECO:0007669"/>
    <property type="project" value="TreeGrafter"/>
</dbReference>
<keyword evidence="2 9" id="KW-0812">Transmembrane</keyword>